<evidence type="ECO:0000259" key="2">
    <source>
        <dbReference type="PROSITE" id="PS50056"/>
    </source>
</evidence>
<dbReference type="InterPro" id="IPR000387">
    <property type="entry name" value="Tyr_Pase_dom"/>
</dbReference>
<dbReference type="InterPro" id="IPR039803">
    <property type="entry name" value="MTMR14_PH-GRAM"/>
</dbReference>
<dbReference type="InterPro" id="IPR016130">
    <property type="entry name" value="Tyr_Pase_AS"/>
</dbReference>
<protein>
    <recommendedName>
        <fullName evidence="2">Tyrosine specific protein phosphatases domain-containing protein</fullName>
    </recommendedName>
</protein>
<dbReference type="EMBL" id="JASPKY010000003">
    <property type="protein sequence ID" value="KAK9758778.1"/>
    <property type="molecule type" value="Genomic_DNA"/>
</dbReference>
<keyword evidence="4" id="KW-1185">Reference proteome</keyword>
<dbReference type="PANTHER" id="PTHR13524">
    <property type="entry name" value="MYOTUBULARIN-RELATED"/>
    <property type="match status" value="1"/>
</dbReference>
<dbReference type="Gene3D" id="3.90.190.10">
    <property type="entry name" value="Protein tyrosine phosphatase superfamily"/>
    <property type="match status" value="1"/>
</dbReference>
<accession>A0AAW1NJ50</accession>
<dbReference type="CDD" id="cd13213">
    <property type="entry name" value="PH-GRAM_MTMR14"/>
    <property type="match status" value="1"/>
</dbReference>
<dbReference type="SUPFAM" id="SSF52799">
    <property type="entry name" value="(Phosphotyrosine protein) phosphatases II"/>
    <property type="match status" value="1"/>
</dbReference>
<feature type="compositionally biased region" description="Polar residues" evidence="1">
    <location>
        <begin position="509"/>
        <end position="551"/>
    </location>
</feature>
<evidence type="ECO:0000313" key="3">
    <source>
        <dbReference type="EMBL" id="KAK9758778.1"/>
    </source>
</evidence>
<feature type="domain" description="Tyrosine specific protein phosphatases" evidence="2">
    <location>
        <begin position="301"/>
        <end position="356"/>
    </location>
</feature>
<dbReference type="AlphaFoldDB" id="A0AAW1NJ50"/>
<dbReference type="GO" id="GO:0004438">
    <property type="term" value="F:phosphatidylinositol-3-phosphate phosphatase activity"/>
    <property type="evidence" value="ECO:0007669"/>
    <property type="project" value="InterPro"/>
</dbReference>
<dbReference type="PROSITE" id="PS50056">
    <property type="entry name" value="TYR_PHOSPHATASE_2"/>
    <property type="match status" value="1"/>
</dbReference>
<organism evidence="3 4">
    <name type="scientific">Popillia japonica</name>
    <name type="common">Japanese beetle</name>
    <dbReference type="NCBI Taxonomy" id="7064"/>
    <lineage>
        <taxon>Eukaryota</taxon>
        <taxon>Metazoa</taxon>
        <taxon>Ecdysozoa</taxon>
        <taxon>Arthropoda</taxon>
        <taxon>Hexapoda</taxon>
        <taxon>Insecta</taxon>
        <taxon>Pterygota</taxon>
        <taxon>Neoptera</taxon>
        <taxon>Endopterygota</taxon>
        <taxon>Coleoptera</taxon>
        <taxon>Polyphaga</taxon>
        <taxon>Scarabaeiformia</taxon>
        <taxon>Scarabaeidae</taxon>
        <taxon>Rutelinae</taxon>
        <taxon>Popillia</taxon>
    </lineage>
</organism>
<dbReference type="Proteomes" id="UP001458880">
    <property type="component" value="Unassembled WGS sequence"/>
</dbReference>
<name>A0AAW1NJ50_POPJA</name>
<dbReference type="PANTHER" id="PTHR13524:SF2">
    <property type="entry name" value="MYOTUBULARIN-RELATED PROTEIN 14"/>
    <property type="match status" value="1"/>
</dbReference>
<feature type="region of interest" description="Disordered" evidence="1">
    <location>
        <begin position="486"/>
        <end position="551"/>
    </location>
</feature>
<dbReference type="PROSITE" id="PS00383">
    <property type="entry name" value="TYR_PHOSPHATASE_1"/>
    <property type="match status" value="1"/>
</dbReference>
<proteinExistence type="predicted"/>
<reference evidence="3 4" key="1">
    <citation type="journal article" date="2024" name="BMC Genomics">
        <title>De novo assembly and annotation of Popillia japonica's genome with initial clues to its potential as an invasive pest.</title>
        <authorList>
            <person name="Cucini C."/>
            <person name="Boschi S."/>
            <person name="Funari R."/>
            <person name="Cardaioli E."/>
            <person name="Iannotti N."/>
            <person name="Marturano G."/>
            <person name="Paoli F."/>
            <person name="Bruttini M."/>
            <person name="Carapelli A."/>
            <person name="Frati F."/>
            <person name="Nardi F."/>
        </authorList>
    </citation>
    <scope>NUCLEOTIDE SEQUENCE [LARGE SCALE GENOMIC DNA]</scope>
    <source>
        <strain evidence="3">DMR45628</strain>
    </source>
</reference>
<sequence>MCEPSDNARMDVVSCVDIKNLLLYFAKNTYRAKDADSVNNEALKKCIELMRADYALFLVNNTNGDLCAQYPNELIMLEYENAHNTSGRLNNPTDTIYESLYDCQKLRDLFNRARSARCRARFPVPVILYRGKYICRSATLSGGPEILGRRGYDYLFSSAEVACDHADSDEETLPATTQWDWQLFDRVRSSDIRLLKTLNVGTIIDFMVEKKKVKFGLNVTSSEKVDKENRYSDFKLISLPYPGCEFFKVYRDNNFCAEGLVFDWEQAYVDASISVPEDPILANLHIEWEKYKSWDLVEITQNYMKLLLKYLQDGNSGLLIHCISGWDRTPLFVSLLRLTLWADGLAHQALDAQQILYLTIAYDWMLFGHHLPDRISKGEEIFFFCFYMLKHLVSDDYSIAANRHKTTKTDRTNEKTVIRTDSDSQIDGVMLEHDPRGSNISLNSSCSSVSSKSQEQTQMWYHSIAEDSYVMDNFLTGIPVSKELTRSPQARRTSPVTVPATTRLRSKQESSPLSTGSWQMITGTGSLRGSDSTSESNGIHNDCSGSQDSSHTLVDEDTVLTYNPDGLPNRKKRLLKVREIFYHNYAATVGFNCKDGTDSSIGTILGNIAEKVGLTART</sequence>
<gene>
    <name evidence="3" type="ORF">QE152_g465</name>
</gene>
<evidence type="ECO:0000313" key="4">
    <source>
        <dbReference type="Proteomes" id="UP001458880"/>
    </source>
</evidence>
<dbReference type="InterPro" id="IPR029021">
    <property type="entry name" value="Prot-tyrosine_phosphatase-like"/>
</dbReference>
<dbReference type="InterPro" id="IPR039802">
    <property type="entry name" value="MTMR14"/>
</dbReference>
<comment type="caution">
    <text evidence="3">The sequence shown here is derived from an EMBL/GenBank/DDBJ whole genome shotgun (WGS) entry which is preliminary data.</text>
</comment>
<feature type="compositionally biased region" description="Polar residues" evidence="1">
    <location>
        <begin position="486"/>
        <end position="500"/>
    </location>
</feature>
<evidence type="ECO:0000256" key="1">
    <source>
        <dbReference type="SAM" id="MobiDB-lite"/>
    </source>
</evidence>